<sequence length="163" mass="16824">MLAHGLLAPPPGRPDAVIAQMPSLAGGVIGARIARRHRVPYIPVVQDLMGAAAAQSGIRGGGRAAAAAAAAERYALRGAALVGVIHETFVPGVTALGVDPDRIRVVPNWTHVEPPSADRSATRARLGWPDRTPVLLHSGTWASNRASTSLSTRPGSPRTSVSS</sequence>
<name>A0A7J0CBS1_9ACTN</name>
<evidence type="ECO:0000313" key="5">
    <source>
        <dbReference type="EMBL" id="GFM99951.1"/>
    </source>
</evidence>
<proteinExistence type="predicted"/>
<dbReference type="Proteomes" id="UP000498980">
    <property type="component" value="Unassembled WGS sequence"/>
</dbReference>
<feature type="domain" description="Glycosyltransferase subfamily 4-like N-terminal" evidence="4">
    <location>
        <begin position="12"/>
        <end position="109"/>
    </location>
</feature>
<protein>
    <recommendedName>
        <fullName evidence="4">Glycosyltransferase subfamily 4-like N-terminal domain-containing protein</fullName>
    </recommendedName>
</protein>
<dbReference type="EMBL" id="BLWC01000001">
    <property type="protein sequence ID" value="GFM99951.1"/>
    <property type="molecule type" value="Genomic_DNA"/>
</dbReference>
<evidence type="ECO:0000259" key="4">
    <source>
        <dbReference type="Pfam" id="PF13579"/>
    </source>
</evidence>
<dbReference type="InterPro" id="IPR028098">
    <property type="entry name" value="Glyco_trans_4-like_N"/>
</dbReference>
<keyword evidence="1" id="KW-0328">Glycosyltransferase</keyword>
<reference evidence="5 6" key="1">
    <citation type="submission" date="2020-05" db="EMBL/GenBank/DDBJ databases">
        <title>Whole genome shotgun sequence of Streptomyces fulvorobeus NBRC 15897.</title>
        <authorList>
            <person name="Komaki H."/>
            <person name="Tamura T."/>
        </authorList>
    </citation>
    <scope>NUCLEOTIDE SEQUENCE [LARGE SCALE GENOMIC DNA]</scope>
    <source>
        <strain evidence="5 6">NBRC 15897</strain>
    </source>
</reference>
<feature type="compositionally biased region" description="Polar residues" evidence="3">
    <location>
        <begin position="140"/>
        <end position="163"/>
    </location>
</feature>
<organism evidence="5 6">
    <name type="scientific">Streptomyces fulvorobeus</name>
    <dbReference type="NCBI Taxonomy" id="284028"/>
    <lineage>
        <taxon>Bacteria</taxon>
        <taxon>Bacillati</taxon>
        <taxon>Actinomycetota</taxon>
        <taxon>Actinomycetes</taxon>
        <taxon>Kitasatosporales</taxon>
        <taxon>Streptomycetaceae</taxon>
        <taxon>Streptomyces</taxon>
    </lineage>
</organism>
<gene>
    <name evidence="5" type="ORF">Sfulv_47620</name>
</gene>
<dbReference type="Pfam" id="PF13579">
    <property type="entry name" value="Glyco_trans_4_4"/>
    <property type="match status" value="1"/>
</dbReference>
<dbReference type="SUPFAM" id="SSF53756">
    <property type="entry name" value="UDP-Glycosyltransferase/glycogen phosphorylase"/>
    <property type="match status" value="1"/>
</dbReference>
<evidence type="ECO:0000256" key="1">
    <source>
        <dbReference type="ARBA" id="ARBA00022676"/>
    </source>
</evidence>
<keyword evidence="6" id="KW-1185">Reference proteome</keyword>
<dbReference type="Gene3D" id="3.40.50.2000">
    <property type="entry name" value="Glycogen Phosphorylase B"/>
    <property type="match status" value="1"/>
</dbReference>
<evidence type="ECO:0000313" key="6">
    <source>
        <dbReference type="Proteomes" id="UP000498980"/>
    </source>
</evidence>
<dbReference type="GO" id="GO:0016757">
    <property type="term" value="F:glycosyltransferase activity"/>
    <property type="evidence" value="ECO:0007669"/>
    <property type="project" value="UniProtKB-KW"/>
</dbReference>
<dbReference type="AlphaFoldDB" id="A0A7J0CBS1"/>
<evidence type="ECO:0000256" key="3">
    <source>
        <dbReference type="SAM" id="MobiDB-lite"/>
    </source>
</evidence>
<feature type="region of interest" description="Disordered" evidence="3">
    <location>
        <begin position="136"/>
        <end position="163"/>
    </location>
</feature>
<keyword evidence="2" id="KW-0808">Transferase</keyword>
<accession>A0A7J0CBS1</accession>
<evidence type="ECO:0000256" key="2">
    <source>
        <dbReference type="ARBA" id="ARBA00022679"/>
    </source>
</evidence>
<comment type="caution">
    <text evidence="5">The sequence shown here is derived from an EMBL/GenBank/DDBJ whole genome shotgun (WGS) entry which is preliminary data.</text>
</comment>